<reference evidence="4" key="1">
    <citation type="submission" date="2017-04" db="EMBL/GenBank/DDBJ databases">
        <title>Unexpected and diverse lifestyles within the genus Limnohabitans.</title>
        <authorList>
            <person name="Kasalicky V."/>
            <person name="Mehrshad M."/>
            <person name="Andrei S.-A."/>
            <person name="Salcher M."/>
            <person name="Kratochvilova H."/>
            <person name="Simek K."/>
            <person name="Ghai R."/>
        </authorList>
    </citation>
    <scope>NUCLEOTIDE SEQUENCE [LARGE SCALE GENOMIC DNA]</scope>
    <source>
        <strain evidence="4">II-D5</strain>
    </source>
</reference>
<dbReference type="RefSeq" id="WP_053169303.1">
    <property type="nucleotide sequence ID" value="NZ_LFYT02000020.1"/>
</dbReference>
<dbReference type="PANTHER" id="PTHR46797:SF20">
    <property type="entry name" value="BLR4304 PROTEIN"/>
    <property type="match status" value="1"/>
</dbReference>
<feature type="region of interest" description="Disordered" evidence="2">
    <location>
        <begin position="209"/>
        <end position="247"/>
    </location>
</feature>
<dbReference type="PANTHER" id="PTHR46797">
    <property type="entry name" value="HTH-TYPE TRANSCRIPTIONAL REGULATOR"/>
    <property type="match status" value="1"/>
</dbReference>
<dbReference type="GO" id="GO:0003700">
    <property type="term" value="F:DNA-binding transcription factor activity"/>
    <property type="evidence" value="ECO:0007669"/>
    <property type="project" value="TreeGrafter"/>
</dbReference>
<gene>
    <name evidence="4" type="ORF">H663_014295</name>
</gene>
<keyword evidence="5" id="KW-1185">Reference proteome</keyword>
<evidence type="ECO:0000259" key="3">
    <source>
        <dbReference type="PROSITE" id="PS50943"/>
    </source>
</evidence>
<dbReference type="PROSITE" id="PS50943">
    <property type="entry name" value="HTH_CROC1"/>
    <property type="match status" value="1"/>
</dbReference>
<dbReference type="InterPro" id="IPR011051">
    <property type="entry name" value="RmlC_Cupin_sf"/>
</dbReference>
<accession>A0A2T7UBR5</accession>
<dbReference type="CDD" id="cd00093">
    <property type="entry name" value="HTH_XRE"/>
    <property type="match status" value="1"/>
</dbReference>
<name>A0A2T7UBR5_9BURK</name>
<dbReference type="Pfam" id="PF01381">
    <property type="entry name" value="HTH_3"/>
    <property type="match status" value="1"/>
</dbReference>
<feature type="domain" description="HTH cro/C1-type" evidence="3">
    <location>
        <begin position="19"/>
        <end position="73"/>
    </location>
</feature>
<dbReference type="Gene3D" id="2.60.120.10">
    <property type="entry name" value="Jelly Rolls"/>
    <property type="match status" value="1"/>
</dbReference>
<sequence length="247" mass="26361">MSDSELENLNLPARPGAVVRAVREQRGWTLAEVSERTGLSVSTLSKVENDKMSLTYDKLSRISKGLAIDIGQLFAAGSAPSEAAPARALAFSGRRSLSRSGEGSVIDTPNYGHVYPATELLNKQMVPIFGQPKARTLAEFGELLRHSGEEFSVVLEGAVMFHTELYAPVLLQAGDSVYFDSSMGHAYLRVGDGPCRVLTVCSDGPSLAAAGYPPTMDEPQLVRAPASQDSAAPASAKPLPKTKSRKR</sequence>
<evidence type="ECO:0000256" key="2">
    <source>
        <dbReference type="SAM" id="MobiDB-lite"/>
    </source>
</evidence>
<dbReference type="Gene3D" id="1.10.260.40">
    <property type="entry name" value="lambda repressor-like DNA-binding domains"/>
    <property type="match status" value="1"/>
</dbReference>
<dbReference type="SUPFAM" id="SSF47413">
    <property type="entry name" value="lambda repressor-like DNA-binding domains"/>
    <property type="match status" value="1"/>
</dbReference>
<dbReference type="InterPro" id="IPR001387">
    <property type="entry name" value="Cro/C1-type_HTH"/>
</dbReference>
<feature type="compositionally biased region" description="Low complexity" evidence="2">
    <location>
        <begin position="224"/>
        <end position="239"/>
    </location>
</feature>
<evidence type="ECO:0000313" key="4">
    <source>
        <dbReference type="EMBL" id="PVE42052.1"/>
    </source>
</evidence>
<dbReference type="AlphaFoldDB" id="A0A2T7UBR5"/>
<proteinExistence type="predicted"/>
<dbReference type="EMBL" id="LFYT02000020">
    <property type="protein sequence ID" value="PVE42052.1"/>
    <property type="molecule type" value="Genomic_DNA"/>
</dbReference>
<dbReference type="InterPro" id="IPR050807">
    <property type="entry name" value="TransReg_Diox_bact_type"/>
</dbReference>
<organism evidence="4 5">
    <name type="scientific">Limnohabitans planktonicus II-D5</name>
    <dbReference type="NCBI Taxonomy" id="1293045"/>
    <lineage>
        <taxon>Bacteria</taxon>
        <taxon>Pseudomonadati</taxon>
        <taxon>Pseudomonadota</taxon>
        <taxon>Betaproteobacteria</taxon>
        <taxon>Burkholderiales</taxon>
        <taxon>Comamonadaceae</taxon>
        <taxon>Limnohabitans</taxon>
    </lineage>
</organism>
<dbReference type="OrthoDB" id="9805356at2"/>
<dbReference type="GO" id="GO:0003677">
    <property type="term" value="F:DNA binding"/>
    <property type="evidence" value="ECO:0007669"/>
    <property type="project" value="UniProtKB-KW"/>
</dbReference>
<comment type="caution">
    <text evidence="4">The sequence shown here is derived from an EMBL/GenBank/DDBJ whole genome shotgun (WGS) entry which is preliminary data.</text>
</comment>
<protein>
    <recommendedName>
        <fullName evidence="3">HTH cro/C1-type domain-containing protein</fullName>
    </recommendedName>
</protein>
<dbReference type="SUPFAM" id="SSF51182">
    <property type="entry name" value="RmlC-like cupins"/>
    <property type="match status" value="1"/>
</dbReference>
<evidence type="ECO:0000256" key="1">
    <source>
        <dbReference type="ARBA" id="ARBA00023125"/>
    </source>
</evidence>
<dbReference type="InterPro" id="IPR010982">
    <property type="entry name" value="Lambda_DNA-bd_dom_sf"/>
</dbReference>
<evidence type="ECO:0000313" key="5">
    <source>
        <dbReference type="Proteomes" id="UP000037507"/>
    </source>
</evidence>
<dbReference type="InterPro" id="IPR014710">
    <property type="entry name" value="RmlC-like_jellyroll"/>
</dbReference>
<dbReference type="SMART" id="SM00530">
    <property type="entry name" value="HTH_XRE"/>
    <property type="match status" value="1"/>
</dbReference>
<dbReference type="Pfam" id="PF07883">
    <property type="entry name" value="Cupin_2"/>
    <property type="match status" value="1"/>
</dbReference>
<keyword evidence="1" id="KW-0238">DNA-binding</keyword>
<dbReference type="InterPro" id="IPR013096">
    <property type="entry name" value="Cupin_2"/>
</dbReference>
<dbReference type="CDD" id="cd02209">
    <property type="entry name" value="cupin_XRE_C"/>
    <property type="match status" value="1"/>
</dbReference>
<dbReference type="Proteomes" id="UP000037507">
    <property type="component" value="Unassembled WGS sequence"/>
</dbReference>
<dbReference type="GO" id="GO:0005829">
    <property type="term" value="C:cytosol"/>
    <property type="evidence" value="ECO:0007669"/>
    <property type="project" value="TreeGrafter"/>
</dbReference>